<reference evidence="3 4" key="1">
    <citation type="submission" date="2020-03" db="EMBL/GenBank/DDBJ databases">
        <title>Genomic Encyclopedia of Type Strains, Phase IV (KMG-IV): sequencing the most valuable type-strain genomes for metagenomic binning, comparative biology and taxonomic classification.</title>
        <authorList>
            <person name="Goeker M."/>
        </authorList>
    </citation>
    <scope>NUCLEOTIDE SEQUENCE [LARGE SCALE GENOMIC DNA]</scope>
    <source>
        <strain evidence="3 4">DSM 103870</strain>
    </source>
</reference>
<dbReference type="EMBL" id="JAASQI010000001">
    <property type="protein sequence ID" value="NIJ56859.1"/>
    <property type="molecule type" value="Genomic_DNA"/>
</dbReference>
<proteinExistence type="predicted"/>
<dbReference type="PROSITE" id="PS51464">
    <property type="entry name" value="SIS"/>
    <property type="match status" value="1"/>
</dbReference>
<dbReference type="InterPro" id="IPR047640">
    <property type="entry name" value="RpiR-like"/>
</dbReference>
<gene>
    <name evidence="3" type="ORF">FHS82_000672</name>
</gene>
<organism evidence="3 4">
    <name type="scientific">Pseudochelatococcus lubricantis</name>
    <dbReference type="NCBI Taxonomy" id="1538102"/>
    <lineage>
        <taxon>Bacteria</taxon>
        <taxon>Pseudomonadati</taxon>
        <taxon>Pseudomonadota</taxon>
        <taxon>Alphaproteobacteria</taxon>
        <taxon>Hyphomicrobiales</taxon>
        <taxon>Chelatococcaceae</taxon>
        <taxon>Pseudochelatococcus</taxon>
    </lineage>
</organism>
<dbReference type="InterPro" id="IPR000281">
    <property type="entry name" value="HTH_RpiR"/>
</dbReference>
<keyword evidence="4" id="KW-1185">Reference proteome</keyword>
<feature type="domain" description="HTH rpiR-type" evidence="1">
    <location>
        <begin position="14"/>
        <end position="90"/>
    </location>
</feature>
<dbReference type="PANTHER" id="PTHR30514">
    <property type="entry name" value="GLUCOKINASE"/>
    <property type="match status" value="1"/>
</dbReference>
<dbReference type="InterPro" id="IPR046348">
    <property type="entry name" value="SIS_dom_sf"/>
</dbReference>
<dbReference type="SUPFAM" id="SSF46689">
    <property type="entry name" value="Homeodomain-like"/>
    <property type="match status" value="1"/>
</dbReference>
<dbReference type="PANTHER" id="PTHR30514:SF18">
    <property type="entry name" value="RPIR-FAMILY TRANSCRIPTIONAL REGULATOR"/>
    <property type="match status" value="1"/>
</dbReference>
<evidence type="ECO:0000313" key="4">
    <source>
        <dbReference type="Proteomes" id="UP001429580"/>
    </source>
</evidence>
<dbReference type="Gene3D" id="3.40.50.10490">
    <property type="entry name" value="Glucose-6-phosphate isomerase like protein, domain 1"/>
    <property type="match status" value="1"/>
</dbReference>
<evidence type="ECO:0000259" key="2">
    <source>
        <dbReference type="PROSITE" id="PS51464"/>
    </source>
</evidence>
<dbReference type="RefSeq" id="WP_166948679.1">
    <property type="nucleotide sequence ID" value="NZ_JAASQI010000001.1"/>
</dbReference>
<protein>
    <submittedName>
        <fullName evidence="3">DNA-binding MurR/RpiR family transcriptional regulator</fullName>
    </submittedName>
</protein>
<dbReference type="InterPro" id="IPR036388">
    <property type="entry name" value="WH-like_DNA-bd_sf"/>
</dbReference>
<dbReference type="GO" id="GO:0003677">
    <property type="term" value="F:DNA binding"/>
    <property type="evidence" value="ECO:0007669"/>
    <property type="project" value="UniProtKB-KW"/>
</dbReference>
<comment type="caution">
    <text evidence="3">The sequence shown here is derived from an EMBL/GenBank/DDBJ whole genome shotgun (WGS) entry which is preliminary data.</text>
</comment>
<dbReference type="InterPro" id="IPR009057">
    <property type="entry name" value="Homeodomain-like_sf"/>
</dbReference>
<dbReference type="CDD" id="cd04795">
    <property type="entry name" value="SIS"/>
    <property type="match status" value="1"/>
</dbReference>
<dbReference type="InterPro" id="IPR001347">
    <property type="entry name" value="SIS_dom"/>
</dbReference>
<accession>A0ABX0UYA7</accession>
<evidence type="ECO:0000259" key="1">
    <source>
        <dbReference type="PROSITE" id="PS51071"/>
    </source>
</evidence>
<name>A0ABX0UYA7_9HYPH</name>
<dbReference type="SUPFAM" id="SSF53697">
    <property type="entry name" value="SIS domain"/>
    <property type="match status" value="1"/>
</dbReference>
<evidence type="ECO:0000313" key="3">
    <source>
        <dbReference type="EMBL" id="NIJ56859.1"/>
    </source>
</evidence>
<dbReference type="Pfam" id="PF01418">
    <property type="entry name" value="HTH_6"/>
    <property type="match status" value="1"/>
</dbReference>
<dbReference type="Proteomes" id="UP001429580">
    <property type="component" value="Unassembled WGS sequence"/>
</dbReference>
<sequence>MSAGHSGARGKKRDVFSDRFARRCEELSPSFKRVAAFIDANRLTVLTSSAVDLAREIGTSDATVIRAVQALGFDGLHDLRSEIAASYGKRNAPVDNLRRTLAEASESVEAALDTVLEVFATGLDALGKPAFRGNVLAALDILHTAERIVLFGIGPTAHIAAYFAARLRRKGKKQAVLDRTGAELADQLLDLAHGDALLMLAYGKPYPEAEVALAEARRLRMRVVLVSDSEDTELARRADVVLAVPRGQSERMALHGVTVLCLEMLLLGLATSDSQKAVSTLGELERLRKATRSRKLSTHPGKLPDEK</sequence>
<dbReference type="PROSITE" id="PS51071">
    <property type="entry name" value="HTH_RPIR"/>
    <property type="match status" value="1"/>
</dbReference>
<keyword evidence="3" id="KW-0238">DNA-binding</keyword>
<feature type="domain" description="SIS" evidence="2">
    <location>
        <begin position="138"/>
        <end position="275"/>
    </location>
</feature>
<dbReference type="Gene3D" id="1.10.10.10">
    <property type="entry name" value="Winged helix-like DNA-binding domain superfamily/Winged helix DNA-binding domain"/>
    <property type="match status" value="1"/>
</dbReference>
<dbReference type="Pfam" id="PF01380">
    <property type="entry name" value="SIS"/>
    <property type="match status" value="1"/>
</dbReference>